<evidence type="ECO:0000313" key="1">
    <source>
        <dbReference type="EMBL" id="WOC53115.1"/>
    </source>
</evidence>
<dbReference type="KEGG" id="bpor:BPO_p0032"/>
<reference evidence="1" key="1">
    <citation type="submission" date="2023-10" db="EMBL/GenBank/DDBJ databases">
        <title>Characterization and whole genome sequencing of a novel strain of Bergeyella porcorum QD2021 isolated from pig.</title>
        <authorList>
            <person name="Liu G."/>
            <person name="Chen C."/>
            <person name="Han X."/>
        </authorList>
    </citation>
    <scope>NUCLEOTIDE SEQUENCE</scope>
    <source>
        <strain evidence="1">QD2021</strain>
        <plasmid evidence="1">pQD2021</plasmid>
    </source>
</reference>
<evidence type="ECO:0000313" key="2">
    <source>
        <dbReference type="Proteomes" id="UP001432059"/>
    </source>
</evidence>
<organism evidence="1 2">
    <name type="scientific">Bergeyella porcorum</name>
    <dbReference type="NCBI Taxonomy" id="1735111"/>
    <lineage>
        <taxon>Bacteria</taxon>
        <taxon>Pseudomonadati</taxon>
        <taxon>Bacteroidota</taxon>
        <taxon>Flavobacteriia</taxon>
        <taxon>Flavobacteriales</taxon>
        <taxon>Weeksellaceae</taxon>
        <taxon>Bergeyella</taxon>
    </lineage>
</organism>
<geneLocation type="plasmid" evidence="1 2">
    <name>pQD2021</name>
</geneLocation>
<sequence length="142" mass="15923">MWVIKNKLLKQIFNILFLWFGITLGFAQQYPIRLIPVMLPPYSLKLGEYATSTDNKLQLQVLMTDLQQPSHQVAIKFFLEGGTTNTPIASSAPFIQGYNPFTLFPGQQITLSNVDLRSLFALDNLSGIDPLSYSKALPGRCL</sequence>
<protein>
    <submittedName>
        <fullName evidence="1">Uncharacterized protein</fullName>
    </submittedName>
</protein>
<dbReference type="AlphaFoldDB" id="A0AAU0F5F4"/>
<keyword evidence="1" id="KW-0614">Plasmid</keyword>
<keyword evidence="2" id="KW-1185">Reference proteome</keyword>
<dbReference type="Proteomes" id="UP001432059">
    <property type="component" value="Plasmid pQD2021"/>
</dbReference>
<proteinExistence type="predicted"/>
<accession>A0AAU0F5F4</accession>
<gene>
    <name evidence="1" type="ORF">BPO_p0032</name>
</gene>
<name>A0AAU0F5F4_9FLAO</name>
<dbReference type="EMBL" id="CP136427">
    <property type="protein sequence ID" value="WOC53115.1"/>
    <property type="molecule type" value="Genomic_DNA"/>
</dbReference>